<gene>
    <name evidence="1" type="ORF">DA73_0400029930</name>
</gene>
<reference evidence="1" key="2">
    <citation type="submission" date="2019-11" db="EMBL/GenBank/DDBJ databases">
        <title>Improved Assembly of Tolypothrix boutellei genome.</title>
        <authorList>
            <person name="Sarangi A.N."/>
            <person name="Mukherjee M."/>
            <person name="Ghosh S."/>
            <person name="Singh D."/>
            <person name="Das A."/>
            <person name="Kant S."/>
            <person name="Prusty A."/>
            <person name="Tripathy S."/>
        </authorList>
    </citation>
    <scope>NUCLEOTIDE SEQUENCE</scope>
    <source>
        <strain evidence="1">VB521301</strain>
    </source>
</reference>
<dbReference type="PANTHER" id="PTHR38009:SF1">
    <property type="entry name" value="CONSERVED HYPOTHETICAL PHAGE TAIL PROTEIN"/>
    <property type="match status" value="1"/>
</dbReference>
<proteinExistence type="predicted"/>
<sequence length="175" mass="19321">MVANSSNDVNGNIKNELNYVTTHRFYVEIGGSIAASFTECSGLSVQIEKEVYFEGGVNEQQRVFLGHSTFSDITLKRGTTDDLNFWKWLYELFENKPVSRRNANIITFNQAGEIMKSWTLIGAIPIAWKSSDLQADGSGVVIEELTLAFEGLKVSKQGGGGNKTQRMATGYFSSS</sequence>
<accession>A0A8S9T9J3</accession>
<dbReference type="NCBIfam" id="TIGR02241">
    <property type="entry name" value="conserved hypothetical phage tail region protein"/>
    <property type="match status" value="1"/>
</dbReference>
<organism evidence="1 2">
    <name type="scientific">Tolypothrix bouteillei VB521301</name>
    <dbReference type="NCBI Taxonomy" id="1479485"/>
    <lineage>
        <taxon>Bacteria</taxon>
        <taxon>Bacillati</taxon>
        <taxon>Cyanobacteriota</taxon>
        <taxon>Cyanophyceae</taxon>
        <taxon>Nostocales</taxon>
        <taxon>Tolypothrichaceae</taxon>
        <taxon>Tolypothrix</taxon>
    </lineage>
</organism>
<dbReference type="Proteomes" id="UP000029738">
    <property type="component" value="Unassembled WGS sequence"/>
</dbReference>
<name>A0A8S9T9J3_9CYAN</name>
<dbReference type="InterPro" id="IPR011747">
    <property type="entry name" value="CHP02241"/>
</dbReference>
<evidence type="ECO:0000313" key="2">
    <source>
        <dbReference type="Proteomes" id="UP000029738"/>
    </source>
</evidence>
<reference evidence="1" key="1">
    <citation type="journal article" date="2015" name="Genome Announc.">
        <title>Draft Genome Sequence of Tolypothrix boutellei Strain VB521301.</title>
        <authorList>
            <person name="Chandrababunaidu M.M."/>
            <person name="Singh D."/>
            <person name="Sen D."/>
            <person name="Bhan S."/>
            <person name="Das S."/>
            <person name="Gupta A."/>
            <person name="Adhikary S.P."/>
            <person name="Tripathy S."/>
        </authorList>
    </citation>
    <scope>NUCLEOTIDE SEQUENCE</scope>
    <source>
        <strain evidence="1">VB521301</strain>
    </source>
</reference>
<dbReference type="EMBL" id="JHEG04000001">
    <property type="protein sequence ID" value="KAF3889231.1"/>
    <property type="molecule type" value="Genomic_DNA"/>
</dbReference>
<dbReference type="InterPro" id="IPR010667">
    <property type="entry name" value="Phage_T4_Gp19"/>
</dbReference>
<keyword evidence="2" id="KW-1185">Reference proteome</keyword>
<dbReference type="RefSeq" id="WP_167844774.1">
    <property type="nucleotide sequence ID" value="NZ_JHEG04000001.1"/>
</dbReference>
<dbReference type="AlphaFoldDB" id="A0A8S9T9J3"/>
<dbReference type="GO" id="GO:0005198">
    <property type="term" value="F:structural molecule activity"/>
    <property type="evidence" value="ECO:0007669"/>
    <property type="project" value="InterPro"/>
</dbReference>
<protein>
    <submittedName>
        <fullName evidence="1">Phage tail protein</fullName>
    </submittedName>
</protein>
<comment type="caution">
    <text evidence="1">The sequence shown here is derived from an EMBL/GenBank/DDBJ whole genome shotgun (WGS) entry which is preliminary data.</text>
</comment>
<evidence type="ECO:0000313" key="1">
    <source>
        <dbReference type="EMBL" id="KAF3889231.1"/>
    </source>
</evidence>
<dbReference type="Pfam" id="PF06841">
    <property type="entry name" value="Phage_T4_gp19"/>
    <property type="match status" value="1"/>
</dbReference>
<dbReference type="PANTHER" id="PTHR38009">
    <property type="entry name" value="CONSERVED HYPOTHETICAL PHAGE TAIL PROTEIN"/>
    <property type="match status" value="1"/>
</dbReference>